<sequence length="1179" mass="131656">MSTPTFLGGASASSSLWGKKIKFTPRLCVWQLQPGTVVPALEELSVCMILRLHFGTEWTGFDYKAPGKSHIELGLRGTSTHLVVWLFGIEKHVKRELNIQDWHSVCLTWSGQAQRLQVYINQTSQNETFLYSALPQQLTPNGTLTLGVSHYVKPNGVVEPETGNNLLGEISLFRMWAREWSAEELRWHRCADGDVVSWDTKQWKHSCPSEADNNLHCAWPSYKIKMWTVIQMRPENCSLSLEEVTRNRLVSIFPRDISVLDISISSPSHACHGVNNSAALVQQPQGSRALSDSTCDKCFSCEVYVNVDPASDVEVVQANITALLSLTFSNDFLNLTSDPNSISVLPVGLYALEEPPTTVGTAVTTSVEPDTFFRVNITLSMTGSPTKPQDIIKKWVKKQLEVNNTMTVLNLITKENVGKNTEPFNGLMIFHGRQKQYYCTFHVQEYSKNSAAEIKTFIYAALMSEYENGSITVKTMDVAIKHIRPQNCLEETTPTIYGQYIWPEAFPQVNQEMGCKKPKSARAYRLCKLDIENDMTSWAHPNMKNCKPLVTISYLNNITVTTDNAADVVDTIQELVDVQLGTSKELSATDLDTVVEKLKEVVNISTIKPAVGANIVSIVADVLLSKTDVTPVANIVLNLTERMADKMDFQAESVSLTSPLLALSAINVDPDEFNGFTFGVSSVSSDLNPKIFLDPNFQSQPLPDTDATISLPSELHDLFIPGQRNKTRVQFNFYGTQKLFQDPLITNTTQSSWKLNSFIVSASINNSNVSNLKDRVVVTLNHQTPKRPQDNVQCVFWDFQKNGGHGGWNSRGCETQNISSHRTSCLCDHLTHFALLLDISRDPISETDSQIMTVISYLGCGISSIFLGITLLTYIAFEKLRQDHPSKILMNLSAALLGLSMLYLLDSWLSSFSNYGLCIATAAMLHYFLLASFTWMGLEAVHMYLALVKVFNVYIPSYILKFCAAGWGIPLVIVSLVLIVDKDAYGNAVPGEDVSVHQSTDPFCWLQNDVFFYVTVMTFVLLILLCNISVFIVVLIQIRHMKANKRSTYNCSVLHDLRAVASLTVLLGLTWAMGFLSFGPGRVVMMYLFCICNSLQGFFVFLFHCLMKENVRKQWRIHLCCGRFKLSDYSDWSRTMTGGDHRKKNNLVNSDSVASDSTSAVRKVSDSSTGSAPNHHQRA</sequence>
<proteinExistence type="predicted"/>
<dbReference type="Proteomes" id="UP000793456">
    <property type="component" value="Chromosome VII"/>
</dbReference>
<dbReference type="EMBL" id="CM011680">
    <property type="protein sequence ID" value="TMS17028.1"/>
    <property type="molecule type" value="Genomic_DNA"/>
</dbReference>
<name>A0ACD3RCF5_LARCR</name>
<gene>
    <name evidence="1" type="ORF">E3U43_001097</name>
</gene>
<comment type="caution">
    <text evidence="1">The sequence shown here is derived from an EMBL/GenBank/DDBJ whole genome shotgun (WGS) entry which is preliminary data.</text>
</comment>
<keyword evidence="2" id="KW-1185">Reference proteome</keyword>
<reference evidence="1" key="1">
    <citation type="submission" date="2018-11" db="EMBL/GenBank/DDBJ databases">
        <title>The sequence and de novo assembly of Larimichthys crocea genome using PacBio and Hi-C technologies.</title>
        <authorList>
            <person name="Xu P."/>
            <person name="Chen B."/>
            <person name="Zhou Z."/>
            <person name="Ke Q."/>
            <person name="Wu Y."/>
            <person name="Bai H."/>
            <person name="Pu F."/>
        </authorList>
    </citation>
    <scope>NUCLEOTIDE SEQUENCE</scope>
    <source>
        <tissue evidence="1">Muscle</tissue>
    </source>
</reference>
<evidence type="ECO:0000313" key="2">
    <source>
        <dbReference type="Proteomes" id="UP000793456"/>
    </source>
</evidence>
<organism evidence="1 2">
    <name type="scientific">Larimichthys crocea</name>
    <name type="common">Large yellow croaker</name>
    <name type="synonym">Pseudosciaena crocea</name>
    <dbReference type="NCBI Taxonomy" id="215358"/>
    <lineage>
        <taxon>Eukaryota</taxon>
        <taxon>Metazoa</taxon>
        <taxon>Chordata</taxon>
        <taxon>Craniata</taxon>
        <taxon>Vertebrata</taxon>
        <taxon>Euteleostomi</taxon>
        <taxon>Actinopterygii</taxon>
        <taxon>Neopterygii</taxon>
        <taxon>Teleostei</taxon>
        <taxon>Neoteleostei</taxon>
        <taxon>Acanthomorphata</taxon>
        <taxon>Eupercaria</taxon>
        <taxon>Sciaenidae</taxon>
        <taxon>Larimichthys</taxon>
    </lineage>
</organism>
<accession>A0ACD3RCF5</accession>
<evidence type="ECO:0000313" key="1">
    <source>
        <dbReference type="EMBL" id="TMS17028.1"/>
    </source>
</evidence>
<protein>
    <submittedName>
        <fullName evidence="1">Uncharacterized protein</fullName>
    </submittedName>
</protein>